<name>A0AAV0THG6_9STRA</name>
<comment type="caution">
    <text evidence="1">The sequence shown here is derived from an EMBL/GenBank/DDBJ whole genome shotgun (WGS) entry which is preliminary data.</text>
</comment>
<proteinExistence type="predicted"/>
<dbReference type="Proteomes" id="UP001162029">
    <property type="component" value="Unassembled WGS sequence"/>
</dbReference>
<organism evidence="1 2">
    <name type="scientific">Peronospora destructor</name>
    <dbReference type="NCBI Taxonomy" id="86335"/>
    <lineage>
        <taxon>Eukaryota</taxon>
        <taxon>Sar</taxon>
        <taxon>Stramenopiles</taxon>
        <taxon>Oomycota</taxon>
        <taxon>Peronosporomycetes</taxon>
        <taxon>Peronosporales</taxon>
        <taxon>Peronosporaceae</taxon>
        <taxon>Peronospora</taxon>
    </lineage>
</organism>
<gene>
    <name evidence="1" type="ORF">PDE001_LOCUS2581</name>
</gene>
<accession>A0AAV0THG6</accession>
<evidence type="ECO:0000313" key="1">
    <source>
        <dbReference type="EMBL" id="CAI5721981.1"/>
    </source>
</evidence>
<protein>
    <submittedName>
        <fullName evidence="1">Uncharacterized protein</fullName>
    </submittedName>
</protein>
<sequence length="151" mass="16951">MEEGYENKGSIQASGHLYDLREVVESLQLDSRALATKALGLIELALMATAPMLFTHDHWIQYIIGQPVEWIPAHNTRLLHPNTLLQLLRSDLGAHCMQQWREVQWQGYLLDDLESLRKLDGFYPDDSSVLKLHVAADGTVTTVVGGLATRC</sequence>
<reference evidence="1" key="1">
    <citation type="submission" date="2022-12" db="EMBL/GenBank/DDBJ databases">
        <authorList>
            <person name="Webb A."/>
        </authorList>
    </citation>
    <scope>NUCLEOTIDE SEQUENCE</scope>
    <source>
        <strain evidence="1">Pd1</strain>
    </source>
</reference>
<keyword evidence="2" id="KW-1185">Reference proteome</keyword>
<evidence type="ECO:0000313" key="2">
    <source>
        <dbReference type="Proteomes" id="UP001162029"/>
    </source>
</evidence>
<dbReference type="AlphaFoldDB" id="A0AAV0THG6"/>
<dbReference type="EMBL" id="CANTFM010000446">
    <property type="protein sequence ID" value="CAI5721981.1"/>
    <property type="molecule type" value="Genomic_DNA"/>
</dbReference>